<feature type="signal peptide" evidence="1">
    <location>
        <begin position="1"/>
        <end position="28"/>
    </location>
</feature>
<accession>A0A9P0AG65</accession>
<dbReference type="EMBL" id="OU963868">
    <property type="protein sequence ID" value="CAH0393872.1"/>
    <property type="molecule type" value="Genomic_DNA"/>
</dbReference>
<keyword evidence="1" id="KW-0732">Signal</keyword>
<name>A0A9P0AG65_BEMTA</name>
<dbReference type="KEGG" id="btab:109030044"/>
<organism evidence="2 3">
    <name type="scientific">Bemisia tabaci</name>
    <name type="common">Sweetpotato whitefly</name>
    <name type="synonym">Aleurodes tabaci</name>
    <dbReference type="NCBI Taxonomy" id="7038"/>
    <lineage>
        <taxon>Eukaryota</taxon>
        <taxon>Metazoa</taxon>
        <taxon>Ecdysozoa</taxon>
        <taxon>Arthropoda</taxon>
        <taxon>Hexapoda</taxon>
        <taxon>Insecta</taxon>
        <taxon>Pterygota</taxon>
        <taxon>Neoptera</taxon>
        <taxon>Paraneoptera</taxon>
        <taxon>Hemiptera</taxon>
        <taxon>Sternorrhyncha</taxon>
        <taxon>Aleyrodoidea</taxon>
        <taxon>Aleyrodidae</taxon>
        <taxon>Aleyrodinae</taxon>
        <taxon>Bemisia</taxon>
    </lineage>
</organism>
<protein>
    <submittedName>
        <fullName evidence="2">Uncharacterized protein</fullName>
    </submittedName>
</protein>
<feature type="chain" id="PRO_5040400964" evidence="1">
    <location>
        <begin position="29"/>
        <end position="377"/>
    </location>
</feature>
<sequence length="377" mass="43218">MAKTRVWTRLCLLLLALQFWSSLFFAEGANFHQEAGPVPRSRNPLKRWRTIPFQKPKATKADRRAQLYMEMRYKRTETVSGESLIGLVTYGCIQEKYPASINCTILSKEDAFDSYKVANYYSVNRLSPYPAWTIEFNPKIWKEERLPPQMMLGIEPKDKLVRVFESLSVDNLKFEKDAALRFVNNSLLHDSEIDHFVAYYGINDLIVFSNNYEAFVRPGLEVFVNVARRTVEAANRRASARRQLGYVPEYLLPKKEVKFALFFLMEKMIDPCMVTMTGEDYMAEGVSTEDANYICRIYCLAIRFVAAMSDVSGSDDMEILTCKTLSGEGGCVTRTEMKTTGDKTRVARCWCSATLTTGHGDTAKALMLWCHNLFRRV</sequence>
<gene>
    <name evidence="2" type="ORF">BEMITA_LOCUS12227</name>
</gene>
<evidence type="ECO:0000313" key="2">
    <source>
        <dbReference type="EMBL" id="CAH0393872.1"/>
    </source>
</evidence>
<dbReference type="Proteomes" id="UP001152759">
    <property type="component" value="Chromosome 7"/>
</dbReference>
<evidence type="ECO:0000256" key="1">
    <source>
        <dbReference type="SAM" id="SignalP"/>
    </source>
</evidence>
<dbReference type="AlphaFoldDB" id="A0A9P0AG65"/>
<evidence type="ECO:0000313" key="3">
    <source>
        <dbReference type="Proteomes" id="UP001152759"/>
    </source>
</evidence>
<proteinExistence type="predicted"/>
<reference evidence="2" key="1">
    <citation type="submission" date="2021-12" db="EMBL/GenBank/DDBJ databases">
        <authorList>
            <person name="King R."/>
        </authorList>
    </citation>
    <scope>NUCLEOTIDE SEQUENCE</scope>
</reference>
<keyword evidence="3" id="KW-1185">Reference proteome</keyword>